<reference evidence="15 16" key="1">
    <citation type="submission" date="2007-01" db="EMBL/GenBank/DDBJ databases">
        <title>Complete sequence of Psychromonas ingrahamii 37.</title>
        <authorList>
            <consortium name="US DOE Joint Genome Institute"/>
            <person name="Copeland A."/>
            <person name="Lucas S."/>
            <person name="Lapidus A."/>
            <person name="Barry K."/>
            <person name="Detter J.C."/>
            <person name="Glavina del Rio T."/>
            <person name="Hammon N."/>
            <person name="Israni S."/>
            <person name="Dalin E."/>
            <person name="Tice H."/>
            <person name="Pitluck S."/>
            <person name="Thompson L.S."/>
            <person name="Brettin T."/>
            <person name="Bruce D."/>
            <person name="Han C."/>
            <person name="Tapia R."/>
            <person name="Schmutz J."/>
            <person name="Larimer F."/>
            <person name="Land M."/>
            <person name="Hauser L."/>
            <person name="Kyrpides N."/>
            <person name="Ivanova N."/>
            <person name="Staley J."/>
            <person name="Richardson P."/>
        </authorList>
    </citation>
    <scope>NUCLEOTIDE SEQUENCE [LARGE SCALE GENOMIC DNA]</scope>
    <source>
        <strain evidence="15 16">37</strain>
    </source>
</reference>
<comment type="catalytic activity">
    <reaction evidence="10">
        <text>Releases a C-terminal residue, which may be hydrophobic or positively charged.</text>
        <dbReference type="EC" id="3.4.17.18"/>
    </reaction>
</comment>
<comment type="similarity">
    <text evidence="2 12">Belongs to the peptidase M14 family.</text>
</comment>
<name>A1SXH3_PSYIN</name>
<keyword evidence="3 15" id="KW-0121">Carboxypeptidase</keyword>
<evidence type="ECO:0000313" key="16">
    <source>
        <dbReference type="Proteomes" id="UP000000639"/>
    </source>
</evidence>
<dbReference type="GO" id="GO:0006508">
    <property type="term" value="P:proteolysis"/>
    <property type="evidence" value="ECO:0007669"/>
    <property type="project" value="UniProtKB-KW"/>
</dbReference>
<evidence type="ECO:0000259" key="13">
    <source>
        <dbReference type="PROSITE" id="PS50853"/>
    </source>
</evidence>
<feature type="domain" description="Peptidase M14" evidence="14">
    <location>
        <begin position="4"/>
        <end position="285"/>
    </location>
</feature>
<evidence type="ECO:0000256" key="4">
    <source>
        <dbReference type="ARBA" id="ARBA00022670"/>
    </source>
</evidence>
<keyword evidence="16" id="KW-1185">Reference proteome</keyword>
<evidence type="ECO:0000256" key="5">
    <source>
        <dbReference type="ARBA" id="ARBA00022723"/>
    </source>
</evidence>
<dbReference type="STRING" id="357804.Ping_2457"/>
<dbReference type="EC" id="3.4.17.18" evidence="11"/>
<feature type="domain" description="Fibronectin type-III" evidence="13">
    <location>
        <begin position="302"/>
        <end position="395"/>
    </location>
</feature>
<keyword evidence="9" id="KW-0482">Metalloprotease</keyword>
<dbReference type="PRINTS" id="PR00765">
    <property type="entry name" value="CRBOXYPTASEA"/>
</dbReference>
<keyword evidence="6" id="KW-0732">Signal</keyword>
<dbReference type="FunFam" id="3.40.630.10:FF:000084">
    <property type="entry name" value="Carboxypeptidase B2"/>
    <property type="match status" value="1"/>
</dbReference>
<sequence>MKKQYVSYQETIDFLNTAATLYPDLIKVQSIGETWEKRPIMMATISMDVANADTKPALLYTGTIHAREWIGIELANNFIKYIIDNYQFNPKLQQALTLNTLYIVPCLNPDGFEFSRTHFSFWRKNRRDNGDSTFGVDLNRNFGVRFKTRSDTSSNTYSGPSGFSEPETCAIRDFVETHKNITIALDYHSQGNVFFPAHKFNHEAEIDTTDLNTLCANMAFEIEKVTGRKYGIHRGKPPTNLINGSAREYYYNRGILSTVVEVGTKNIPDYMENMSESINENIPALVHAFGSAINYSHLAPKRVDNFNLTELTENSISLAWEYSDNDPVYFEIYRSISHKSPCSDDNLVGITKSLFFTDVQLKSGRHYFYKIRAVDQKTKIKGPYAPELKLNTLLARDRYSKTLFPASQDIGYVGQYTPEKNQEHFGLNSLFIGVNKSRGICYGVIAFSLDRLPDDASIKEASFSLYPMNRVSAKIEGYGEWGISFLEASSVPNIRDYNDIANATVIHSGQTIESDHVTQGVWCVWHLNGKERDILQEQLKMGTVLMRIDGPTVLPKGNDSQIMQFDIGYGRFGSGIHYRPNLHITYSRQPETVEVYPTAVNTISEHGIVSGSLQSGYDENGHKIYAQLAFSLHSMPDPEKTVITDAYLELENTNALSDKKDIRFTVELAEFEDVNVESIKQRKSIQYIGYEVGYEQLRYKTQHFFNFDTLSRTELERFHLENKQAYFIIRATSALKNGQGELIKWLNDPVHEKQAKLVIQYIERAKVALQPPGDIKTSIENSKTKITWENPKSKDFLGSFVVRNCFHPPRTPFDGVKIYAGQDTYTYDSFGNPNIPKYYSIFSYDDVPNYSIPACIHFSVEETIPVIEIDPEEVEMQGDEEMQSSADNN</sequence>
<dbReference type="SUPFAM" id="SSF49265">
    <property type="entry name" value="Fibronectin type III"/>
    <property type="match status" value="1"/>
</dbReference>
<dbReference type="RefSeq" id="WP_011770748.1">
    <property type="nucleotide sequence ID" value="NC_008709.1"/>
</dbReference>
<dbReference type="PROSITE" id="PS50853">
    <property type="entry name" value="FN3"/>
    <property type="match status" value="1"/>
</dbReference>
<evidence type="ECO:0000256" key="8">
    <source>
        <dbReference type="ARBA" id="ARBA00022833"/>
    </source>
</evidence>
<evidence type="ECO:0000256" key="2">
    <source>
        <dbReference type="ARBA" id="ARBA00005988"/>
    </source>
</evidence>
<evidence type="ECO:0000256" key="9">
    <source>
        <dbReference type="ARBA" id="ARBA00023049"/>
    </source>
</evidence>
<evidence type="ECO:0000256" key="10">
    <source>
        <dbReference type="ARBA" id="ARBA00050859"/>
    </source>
</evidence>
<dbReference type="OrthoDB" id="5294005at2"/>
<organism evidence="15 16">
    <name type="scientific">Psychromonas ingrahamii (strain DSM 17664 / CCUG 51855 / 37)</name>
    <dbReference type="NCBI Taxonomy" id="357804"/>
    <lineage>
        <taxon>Bacteria</taxon>
        <taxon>Pseudomonadati</taxon>
        <taxon>Pseudomonadota</taxon>
        <taxon>Gammaproteobacteria</taxon>
        <taxon>Alteromonadales</taxon>
        <taxon>Psychromonadaceae</taxon>
        <taxon>Psychromonas</taxon>
    </lineage>
</organism>
<dbReference type="AlphaFoldDB" id="A1SXH3"/>
<dbReference type="Gene3D" id="2.60.40.10">
    <property type="entry name" value="Immunoglobulins"/>
    <property type="match status" value="1"/>
</dbReference>
<dbReference type="GO" id="GO:0004181">
    <property type="term" value="F:metallocarboxypeptidase activity"/>
    <property type="evidence" value="ECO:0007669"/>
    <property type="project" value="InterPro"/>
</dbReference>
<dbReference type="KEGG" id="pin:Ping_2457"/>
<dbReference type="Proteomes" id="UP000000639">
    <property type="component" value="Chromosome"/>
</dbReference>
<dbReference type="PROSITE" id="PS00132">
    <property type="entry name" value="CARBOXYPEPT_ZN_1"/>
    <property type="match status" value="1"/>
</dbReference>
<keyword evidence="8" id="KW-0862">Zinc</keyword>
<evidence type="ECO:0000313" key="15">
    <source>
        <dbReference type="EMBL" id="ABM04188.1"/>
    </source>
</evidence>
<proteinExistence type="inferred from homology"/>
<dbReference type="InterPro" id="IPR003961">
    <property type="entry name" value="FN3_dom"/>
</dbReference>
<dbReference type="SMART" id="SM00631">
    <property type="entry name" value="Zn_pept"/>
    <property type="match status" value="1"/>
</dbReference>
<dbReference type="SUPFAM" id="SSF53187">
    <property type="entry name" value="Zn-dependent exopeptidases"/>
    <property type="match status" value="1"/>
</dbReference>
<dbReference type="Pfam" id="PF00246">
    <property type="entry name" value="Peptidase_M14"/>
    <property type="match status" value="1"/>
</dbReference>
<dbReference type="PANTHER" id="PTHR11705">
    <property type="entry name" value="PROTEASE FAMILY M14 CARBOXYPEPTIDASE A,B"/>
    <property type="match status" value="1"/>
</dbReference>
<dbReference type="InterPro" id="IPR000834">
    <property type="entry name" value="Peptidase_M14"/>
</dbReference>
<keyword evidence="7" id="KW-0378">Hydrolase</keyword>
<dbReference type="InterPro" id="IPR013783">
    <property type="entry name" value="Ig-like_fold"/>
</dbReference>
<dbReference type="PROSITE" id="PS52035">
    <property type="entry name" value="PEPTIDASE_M14"/>
    <property type="match status" value="1"/>
</dbReference>
<evidence type="ECO:0000256" key="6">
    <source>
        <dbReference type="ARBA" id="ARBA00022729"/>
    </source>
</evidence>
<evidence type="ECO:0000256" key="11">
    <source>
        <dbReference type="ARBA" id="ARBA00066554"/>
    </source>
</evidence>
<accession>A1SXH3</accession>
<gene>
    <name evidence="15" type="ordered locus">Ping_2457</name>
</gene>
<evidence type="ECO:0000259" key="14">
    <source>
        <dbReference type="PROSITE" id="PS52035"/>
    </source>
</evidence>
<comment type="cofactor">
    <cofactor evidence="1">
        <name>Zn(2+)</name>
        <dbReference type="ChEBI" id="CHEBI:29105"/>
    </cofactor>
</comment>
<dbReference type="InterPro" id="IPR057246">
    <property type="entry name" value="CARBOXYPEPT_ZN_1"/>
</dbReference>
<evidence type="ECO:0000256" key="3">
    <source>
        <dbReference type="ARBA" id="ARBA00022645"/>
    </source>
</evidence>
<evidence type="ECO:0000256" key="1">
    <source>
        <dbReference type="ARBA" id="ARBA00001947"/>
    </source>
</evidence>
<dbReference type="EMBL" id="CP000510">
    <property type="protein sequence ID" value="ABM04188.1"/>
    <property type="molecule type" value="Genomic_DNA"/>
</dbReference>
<keyword evidence="4" id="KW-0645">Protease</keyword>
<dbReference type="InterPro" id="IPR036116">
    <property type="entry name" value="FN3_sf"/>
</dbReference>
<dbReference type="GO" id="GO:0008270">
    <property type="term" value="F:zinc ion binding"/>
    <property type="evidence" value="ECO:0007669"/>
    <property type="project" value="InterPro"/>
</dbReference>
<evidence type="ECO:0000256" key="7">
    <source>
        <dbReference type="ARBA" id="ARBA00022801"/>
    </source>
</evidence>
<evidence type="ECO:0000256" key="12">
    <source>
        <dbReference type="PROSITE-ProRule" id="PRU01379"/>
    </source>
</evidence>
<protein>
    <recommendedName>
        <fullName evidence="11">carboxypeptidase T</fullName>
        <ecNumber evidence="11">3.4.17.18</ecNumber>
    </recommendedName>
</protein>
<dbReference type="GO" id="GO:0005615">
    <property type="term" value="C:extracellular space"/>
    <property type="evidence" value="ECO:0007669"/>
    <property type="project" value="TreeGrafter"/>
</dbReference>
<keyword evidence="5" id="KW-0479">Metal-binding</keyword>
<dbReference type="Gene3D" id="3.40.630.10">
    <property type="entry name" value="Zn peptidases"/>
    <property type="match status" value="1"/>
</dbReference>
<feature type="active site" description="Proton donor/acceptor" evidence="12">
    <location>
        <position position="261"/>
    </location>
</feature>
<dbReference type="HOGENOM" id="CLU_325378_0_0_6"/>
<dbReference type="PANTHER" id="PTHR11705:SF143">
    <property type="entry name" value="SLL0236 PROTEIN"/>
    <property type="match status" value="1"/>
</dbReference>
<dbReference type="eggNOG" id="COG2866">
    <property type="taxonomic scope" value="Bacteria"/>
</dbReference>
<dbReference type="CDD" id="cd00063">
    <property type="entry name" value="FN3"/>
    <property type="match status" value="1"/>
</dbReference>